<dbReference type="RefSeq" id="WP_258212906.1">
    <property type="nucleotide sequence ID" value="NZ_JANQBD010000005.1"/>
</dbReference>
<proteinExistence type="predicted"/>
<dbReference type="Pfam" id="PF08532">
    <property type="entry name" value="Glyco_hydro_42M"/>
    <property type="match status" value="1"/>
</dbReference>
<organism evidence="2 3">
    <name type="scientific">Paenibacillus radicis</name>
    <name type="common">ex Xue et al. 2023</name>
    <dbReference type="NCBI Taxonomy" id="2972489"/>
    <lineage>
        <taxon>Bacteria</taxon>
        <taxon>Bacillati</taxon>
        <taxon>Bacillota</taxon>
        <taxon>Bacilli</taxon>
        <taxon>Bacillales</taxon>
        <taxon>Paenibacillaceae</taxon>
        <taxon>Paenibacillus</taxon>
    </lineage>
</organism>
<dbReference type="Pfam" id="PF14871">
    <property type="entry name" value="GHL6"/>
    <property type="match status" value="1"/>
</dbReference>
<sequence>MTTQLRFRQVHLDFHTSPDIPAIGADFHAEEFAASLEQARVDSITCFARCHHGMLYYDSQVNPERIHPDLSNKNLLKEQIEACHKRNIRVPIYITVQWDHFTAEQYPEWVGLDEKGHTIGTPVYEAGFYRHLCVNTPYREFLKQHTIEILEMFGDEVDGLFYDIVKTVDCSCKYCRDGMEKAGYDPTQAADRLSFATEMMDDFKREMSALIRERNKNCTIFYNKGHIGIADKATAGAFSHFELESLPSGGWGYMHFPLAVRYARTLGLDNLGMTGKFHTSWGDFHSFKNQAALEFECFNMLSLNAKCSIGDQLDPNGRISAPVYELIGAVYSQVERKEPWCEYATAVTDIAVLTPEEFSVKELRMPPAAMGVTRMLQESGHQFDIIDSGSDFSRYKVLIMPDNIPVSAQFGSKLDDYVIGGGAVIASFESGLNVQGSEIGWSKLGVKLKEQQTRDEDGNLVRGKRYAKNDYVDYILPQGDVGAGLPQTEHAMYLKGVEVEALQGSELLSPVIQSYFNRSYKHFCSHRQSPSSGEVEYAGIVKNGNVIYFAHPIFNQYQQNAPRWCKQLFLNTLNMLLPEPVLKHNGPSTILATVNEQSAQDRWVVHLLHYIPERRSADIDIIEDVIPVYDVRVSVRTADKVKAVTCVPEQQPLSFTFADGYTEFVLPKLNGHQMISIQY</sequence>
<comment type="caution">
    <text evidence="2">The sequence shown here is derived from an EMBL/GenBank/DDBJ whole genome shotgun (WGS) entry which is preliminary data.</text>
</comment>
<name>A0ABT1YFZ2_9BACL</name>
<reference evidence="2 3" key="1">
    <citation type="submission" date="2022-08" db="EMBL/GenBank/DDBJ databases">
        <title>Paenibacillus endoradicis sp. nov., Paenibacillus radicibacter sp. nov and Paenibacillus pararadicis sp. nov., three cold-adapted plant growth-promoting bacteria isolated from root of Larix gmelinii in Great Khingan.</title>
        <authorList>
            <person name="Xue H."/>
        </authorList>
    </citation>
    <scope>NUCLEOTIDE SEQUENCE [LARGE SCALE GENOMIC DNA]</scope>
    <source>
        <strain evidence="2 3">N5-1-1-5</strain>
    </source>
</reference>
<dbReference type="InterPro" id="IPR017853">
    <property type="entry name" value="GH"/>
</dbReference>
<keyword evidence="3" id="KW-1185">Reference proteome</keyword>
<dbReference type="SUPFAM" id="SSF52317">
    <property type="entry name" value="Class I glutamine amidotransferase-like"/>
    <property type="match status" value="1"/>
</dbReference>
<evidence type="ECO:0000313" key="3">
    <source>
        <dbReference type="Proteomes" id="UP001300012"/>
    </source>
</evidence>
<feature type="domain" description="Beta-galactosidase trimerisation" evidence="1">
    <location>
        <begin position="375"/>
        <end position="437"/>
    </location>
</feature>
<dbReference type="Gene3D" id="3.20.20.80">
    <property type="entry name" value="Glycosidases"/>
    <property type="match status" value="1"/>
</dbReference>
<dbReference type="Gene3D" id="3.40.50.880">
    <property type="match status" value="1"/>
</dbReference>
<dbReference type="SUPFAM" id="SSF51445">
    <property type="entry name" value="(Trans)glycosidases"/>
    <property type="match status" value="1"/>
</dbReference>
<dbReference type="EMBL" id="JANQBD010000005">
    <property type="protein sequence ID" value="MCR8631304.1"/>
    <property type="molecule type" value="Genomic_DNA"/>
</dbReference>
<evidence type="ECO:0000259" key="1">
    <source>
        <dbReference type="Pfam" id="PF08532"/>
    </source>
</evidence>
<protein>
    <submittedName>
        <fullName evidence="2">Beta-galactosidase trimerization domain-containing protein</fullName>
    </submittedName>
</protein>
<dbReference type="Proteomes" id="UP001300012">
    <property type="component" value="Unassembled WGS sequence"/>
</dbReference>
<accession>A0ABT1YFZ2</accession>
<gene>
    <name evidence="2" type="ORF">NV381_08830</name>
</gene>
<dbReference type="InterPro" id="IPR028212">
    <property type="entry name" value="GHL6"/>
</dbReference>
<dbReference type="InterPro" id="IPR013738">
    <property type="entry name" value="Beta_galactosidase_Trimer"/>
</dbReference>
<dbReference type="CDD" id="cd03143">
    <property type="entry name" value="A4_beta-galactosidase_middle_domain"/>
    <property type="match status" value="1"/>
</dbReference>
<evidence type="ECO:0000313" key="2">
    <source>
        <dbReference type="EMBL" id="MCR8631304.1"/>
    </source>
</evidence>
<dbReference type="InterPro" id="IPR029062">
    <property type="entry name" value="Class_I_gatase-like"/>
</dbReference>